<feature type="domain" description="Prephenate dehydratase" evidence="19">
    <location>
        <begin position="91"/>
        <end position="266"/>
    </location>
</feature>
<evidence type="ECO:0000259" key="20">
    <source>
        <dbReference type="PROSITE" id="PS51671"/>
    </source>
</evidence>
<evidence type="ECO:0000256" key="13">
    <source>
        <dbReference type="ARBA" id="ARBA00023239"/>
    </source>
</evidence>
<comment type="catalytic activity">
    <reaction evidence="1">
        <text>chorismate = prephenate</text>
        <dbReference type="Rhea" id="RHEA:13897"/>
        <dbReference type="ChEBI" id="CHEBI:29748"/>
        <dbReference type="ChEBI" id="CHEBI:29934"/>
        <dbReference type="EC" id="5.4.99.5"/>
    </reaction>
</comment>
<keyword evidence="11" id="KW-0584">Phenylalanine biosynthesis</keyword>
<dbReference type="NCBIfam" id="NF008865">
    <property type="entry name" value="PRK11898.1"/>
    <property type="match status" value="1"/>
</dbReference>
<accession>A0A3B1CP39</accession>
<dbReference type="InterPro" id="IPR036263">
    <property type="entry name" value="Chorismate_II_sf"/>
</dbReference>
<keyword evidence="9" id="KW-0028">Amino-acid biosynthesis</keyword>
<dbReference type="SUPFAM" id="SSF53850">
    <property type="entry name" value="Periplasmic binding protein-like II"/>
    <property type="match status" value="1"/>
</dbReference>
<evidence type="ECO:0000256" key="7">
    <source>
        <dbReference type="ARBA" id="ARBA00014401"/>
    </source>
</evidence>
<dbReference type="InterPro" id="IPR036979">
    <property type="entry name" value="CM_dom_sf"/>
</dbReference>
<evidence type="ECO:0000256" key="12">
    <source>
        <dbReference type="ARBA" id="ARBA00023235"/>
    </source>
</evidence>
<evidence type="ECO:0000256" key="4">
    <source>
        <dbReference type="ARBA" id="ARBA00004741"/>
    </source>
</evidence>
<evidence type="ECO:0000256" key="5">
    <source>
        <dbReference type="ARBA" id="ARBA00004817"/>
    </source>
</evidence>
<dbReference type="GO" id="GO:0046417">
    <property type="term" value="P:chorismate metabolic process"/>
    <property type="evidence" value="ECO:0007669"/>
    <property type="project" value="InterPro"/>
</dbReference>
<comment type="catalytic activity">
    <reaction evidence="17">
        <text>prephenate + H(+) = 3-phenylpyruvate + CO2 + H2O</text>
        <dbReference type="Rhea" id="RHEA:21648"/>
        <dbReference type="ChEBI" id="CHEBI:15377"/>
        <dbReference type="ChEBI" id="CHEBI:15378"/>
        <dbReference type="ChEBI" id="CHEBI:16526"/>
        <dbReference type="ChEBI" id="CHEBI:18005"/>
        <dbReference type="ChEBI" id="CHEBI:29934"/>
        <dbReference type="EC" id="4.2.1.51"/>
    </reaction>
</comment>
<evidence type="ECO:0000256" key="3">
    <source>
        <dbReference type="ARBA" id="ARBA00004496"/>
    </source>
</evidence>
<protein>
    <recommendedName>
        <fullName evidence="7">Bifunctional chorismate mutase/prephenate dehydratase</fullName>
        <ecNumber evidence="6">4.2.1.51</ecNumber>
    </recommendedName>
    <alternativeName>
        <fullName evidence="16">Chorismate mutase-prephenate dehydratase</fullName>
    </alternativeName>
    <alternativeName>
        <fullName evidence="15">p-protein</fullName>
    </alternativeName>
</protein>
<dbReference type="GO" id="GO:0005737">
    <property type="term" value="C:cytoplasm"/>
    <property type="evidence" value="ECO:0007669"/>
    <property type="project" value="UniProtKB-SubCell"/>
</dbReference>
<evidence type="ECO:0000256" key="15">
    <source>
        <dbReference type="ARBA" id="ARBA00031175"/>
    </source>
</evidence>
<dbReference type="FunFam" id="3.30.70.260:FF:000012">
    <property type="entry name" value="Prephenate dehydratase"/>
    <property type="match status" value="1"/>
</dbReference>
<dbReference type="UniPathway" id="UPA00121">
    <property type="reaction ID" value="UER00345"/>
</dbReference>
<comment type="pathway">
    <text evidence="5">Metabolic intermediate biosynthesis; prephenate biosynthesis; prephenate from chorismate: step 1/1.</text>
</comment>
<evidence type="ECO:0000256" key="9">
    <source>
        <dbReference type="ARBA" id="ARBA00022605"/>
    </source>
</evidence>
<keyword evidence="14" id="KW-0511">Multifunctional enzyme</keyword>
<dbReference type="EC" id="4.2.1.51" evidence="6"/>
<dbReference type="SUPFAM" id="SSF55021">
    <property type="entry name" value="ACT-like"/>
    <property type="match status" value="1"/>
</dbReference>
<dbReference type="InterPro" id="IPR018528">
    <property type="entry name" value="Preph_deHydtase_CS"/>
</dbReference>
<dbReference type="SUPFAM" id="SSF48600">
    <property type="entry name" value="Chorismate mutase II"/>
    <property type="match status" value="1"/>
</dbReference>
<dbReference type="AlphaFoldDB" id="A0A3B1CP39"/>
<evidence type="ECO:0000256" key="11">
    <source>
        <dbReference type="ARBA" id="ARBA00023222"/>
    </source>
</evidence>
<feature type="domain" description="ACT" evidence="20">
    <location>
        <begin position="278"/>
        <end position="355"/>
    </location>
</feature>
<dbReference type="FunFam" id="3.40.190.10:FF:000034">
    <property type="entry name" value="Chorismate mutase/prephenate dehydratase"/>
    <property type="match status" value="1"/>
</dbReference>
<comment type="subcellular location">
    <subcellularLocation>
        <location evidence="3">Cytoplasm</location>
    </subcellularLocation>
</comment>
<comment type="function">
    <text evidence="2">Catalyzes the Claisen rearrangement of chorismate to prephenate and the decarboxylation/dehydration of prephenate to phenylpyruvate.</text>
</comment>
<organism evidence="21">
    <name type="scientific">hydrothermal vent metagenome</name>
    <dbReference type="NCBI Taxonomy" id="652676"/>
    <lineage>
        <taxon>unclassified sequences</taxon>
        <taxon>metagenomes</taxon>
        <taxon>ecological metagenomes</taxon>
    </lineage>
</organism>
<dbReference type="UniPathway" id="UPA00120">
    <property type="reaction ID" value="UER00203"/>
</dbReference>
<dbReference type="Gene3D" id="3.30.70.260">
    <property type="match status" value="1"/>
</dbReference>
<dbReference type="Pfam" id="PF01842">
    <property type="entry name" value="ACT"/>
    <property type="match status" value="1"/>
</dbReference>
<dbReference type="SMART" id="SM00830">
    <property type="entry name" value="CM_2"/>
    <property type="match status" value="1"/>
</dbReference>
<evidence type="ECO:0000256" key="16">
    <source>
        <dbReference type="ARBA" id="ARBA00031520"/>
    </source>
</evidence>
<dbReference type="GO" id="GO:0004664">
    <property type="term" value="F:prephenate dehydratase activity"/>
    <property type="evidence" value="ECO:0007669"/>
    <property type="project" value="UniProtKB-EC"/>
</dbReference>
<proteinExistence type="predicted"/>
<dbReference type="InterPro" id="IPR002701">
    <property type="entry name" value="CM_II_prokaryot"/>
</dbReference>
<dbReference type="PIRSF" id="PIRSF001500">
    <property type="entry name" value="Chor_mut_pdt_Ppr"/>
    <property type="match status" value="1"/>
</dbReference>
<dbReference type="EMBL" id="UOGF01000079">
    <property type="protein sequence ID" value="VAX31889.1"/>
    <property type="molecule type" value="Genomic_DNA"/>
</dbReference>
<dbReference type="PROSITE" id="PS51168">
    <property type="entry name" value="CHORISMATE_MUT_2"/>
    <property type="match status" value="1"/>
</dbReference>
<evidence type="ECO:0000256" key="2">
    <source>
        <dbReference type="ARBA" id="ARBA00002364"/>
    </source>
</evidence>
<dbReference type="GO" id="GO:0009094">
    <property type="term" value="P:L-phenylalanine biosynthetic process"/>
    <property type="evidence" value="ECO:0007669"/>
    <property type="project" value="UniProtKB-UniPathway"/>
</dbReference>
<dbReference type="PANTHER" id="PTHR21022">
    <property type="entry name" value="PREPHENATE DEHYDRATASE P PROTEIN"/>
    <property type="match status" value="1"/>
</dbReference>
<evidence type="ECO:0000256" key="8">
    <source>
        <dbReference type="ARBA" id="ARBA00022490"/>
    </source>
</evidence>
<dbReference type="Gene3D" id="1.20.59.10">
    <property type="entry name" value="Chorismate mutase"/>
    <property type="match status" value="1"/>
</dbReference>
<dbReference type="PROSITE" id="PS51171">
    <property type="entry name" value="PREPHENATE_DEHYDR_3"/>
    <property type="match status" value="1"/>
</dbReference>
<evidence type="ECO:0000256" key="1">
    <source>
        <dbReference type="ARBA" id="ARBA00000824"/>
    </source>
</evidence>
<dbReference type="InterPro" id="IPR045865">
    <property type="entry name" value="ACT-like_dom_sf"/>
</dbReference>
<dbReference type="GO" id="GO:0004106">
    <property type="term" value="F:chorismate mutase activity"/>
    <property type="evidence" value="ECO:0007669"/>
    <property type="project" value="UniProtKB-EC"/>
</dbReference>
<dbReference type="Pfam" id="PF00800">
    <property type="entry name" value="PDT"/>
    <property type="match status" value="1"/>
</dbReference>
<name>A0A3B1CP39_9ZZZZ</name>
<dbReference type="InterPro" id="IPR008242">
    <property type="entry name" value="Chor_mutase/pphenate_deHydtase"/>
</dbReference>
<evidence type="ECO:0000256" key="14">
    <source>
        <dbReference type="ARBA" id="ARBA00023268"/>
    </source>
</evidence>
<gene>
    <name evidence="21" type="ORF">MNBD_NITROSPIRAE01-1382</name>
</gene>
<keyword evidence="12 21" id="KW-0413">Isomerase</keyword>
<evidence type="ECO:0000313" key="21">
    <source>
        <dbReference type="EMBL" id="VAX31889.1"/>
    </source>
</evidence>
<feature type="domain" description="Chorismate mutase" evidence="18">
    <location>
        <begin position="1"/>
        <end position="91"/>
    </location>
</feature>
<keyword evidence="10" id="KW-0057">Aromatic amino acid biosynthesis</keyword>
<dbReference type="Gene3D" id="3.40.190.10">
    <property type="entry name" value="Periplasmic binding protein-like II"/>
    <property type="match status" value="2"/>
</dbReference>
<comment type="pathway">
    <text evidence="4">Amino-acid biosynthesis; L-phenylalanine biosynthesis; phenylpyruvate from prephenate: step 1/1.</text>
</comment>
<dbReference type="CDD" id="cd04905">
    <property type="entry name" value="ACT_CM-PDT"/>
    <property type="match status" value="1"/>
</dbReference>
<dbReference type="InterPro" id="IPR001086">
    <property type="entry name" value="Preph_deHydtase"/>
</dbReference>
<keyword evidence="13 21" id="KW-0456">Lyase</keyword>
<evidence type="ECO:0000259" key="18">
    <source>
        <dbReference type="PROSITE" id="PS51168"/>
    </source>
</evidence>
<evidence type="ECO:0000256" key="17">
    <source>
        <dbReference type="ARBA" id="ARBA00047848"/>
    </source>
</evidence>
<dbReference type="PROSITE" id="PS00857">
    <property type="entry name" value="PREPHENATE_DEHYDR_1"/>
    <property type="match status" value="1"/>
</dbReference>
<reference evidence="21" key="1">
    <citation type="submission" date="2018-06" db="EMBL/GenBank/DDBJ databases">
        <authorList>
            <person name="Zhirakovskaya E."/>
        </authorList>
    </citation>
    <scope>NUCLEOTIDE SEQUENCE</scope>
</reference>
<dbReference type="CDD" id="cd13630">
    <property type="entry name" value="PBP2_PDT_1"/>
    <property type="match status" value="1"/>
</dbReference>
<dbReference type="Pfam" id="PF01817">
    <property type="entry name" value="CM_2"/>
    <property type="match status" value="1"/>
</dbReference>
<evidence type="ECO:0000259" key="19">
    <source>
        <dbReference type="PROSITE" id="PS51171"/>
    </source>
</evidence>
<evidence type="ECO:0000256" key="6">
    <source>
        <dbReference type="ARBA" id="ARBA00013147"/>
    </source>
</evidence>
<dbReference type="FunFam" id="3.40.190.10:FF:000029">
    <property type="entry name" value="Chorismate mutase/Prephenate dehydratase"/>
    <property type="match status" value="1"/>
</dbReference>
<dbReference type="PROSITE" id="PS51671">
    <property type="entry name" value="ACT"/>
    <property type="match status" value="1"/>
</dbReference>
<keyword evidence="8" id="KW-0963">Cytoplasm</keyword>
<dbReference type="PANTHER" id="PTHR21022:SF19">
    <property type="entry name" value="PREPHENATE DEHYDRATASE-RELATED"/>
    <property type="match status" value="1"/>
</dbReference>
<dbReference type="InterPro" id="IPR002912">
    <property type="entry name" value="ACT_dom"/>
</dbReference>
<evidence type="ECO:0000256" key="10">
    <source>
        <dbReference type="ARBA" id="ARBA00023141"/>
    </source>
</evidence>
<sequence length="363" mass="40418">MTQMDLLAQYRKEIDRIDEQFLELLSKRGEIALEVGQAKRAQKSDLYDPSREKRIYDRLAKLNQGPFDTQTISLIFREIISASHALQEPIKVAYLGPKATFTHLACLAHFGVSVTDRAVASIKEVFHEVEKGLSDFGVVPIENSTEGVVTRTLDLFAESPLNIFGEIVLDVTHHLLSKAKTFADVKQVYSHSQAIGQCKHFLDENLPDVILSSVSSTAKAAELSQSDPTSAAIASEAAGRIYDIPTLQKRIEDSTENSTRFLIISKKKNKPSGADKTSIIVSIQDSPGALYKILRHFSKQQINLSKIGSRPSKRKAWEYLFHIDMLGHIDDLGIQKALEDLTSQMVSIKVLGSYPMAKEHQVQ</sequence>